<evidence type="ECO:0000256" key="8">
    <source>
        <dbReference type="SAM" id="Phobius"/>
    </source>
</evidence>
<organism evidence="10 11">
    <name type="scientific">Ignicoccus pacificus DSM 13166</name>
    <dbReference type="NCBI Taxonomy" id="940294"/>
    <lineage>
        <taxon>Archaea</taxon>
        <taxon>Thermoproteota</taxon>
        <taxon>Thermoprotei</taxon>
        <taxon>Desulfurococcales</taxon>
        <taxon>Desulfurococcaceae</taxon>
        <taxon>Ignicoccus</taxon>
    </lineage>
</organism>
<name>A0A977KBN9_9CREN</name>
<evidence type="ECO:0000313" key="10">
    <source>
        <dbReference type="EMBL" id="UXD22699.1"/>
    </source>
</evidence>
<dbReference type="GO" id="GO:0015105">
    <property type="term" value="F:arsenite transmembrane transporter activity"/>
    <property type="evidence" value="ECO:0007669"/>
    <property type="project" value="InterPro"/>
</dbReference>
<reference evidence="10" key="1">
    <citation type="submission" date="2013-11" db="EMBL/GenBank/DDBJ databases">
        <title>Comparative genomics of Ignicoccus.</title>
        <authorList>
            <person name="Podar M."/>
        </authorList>
    </citation>
    <scope>NUCLEOTIDE SEQUENCE</scope>
    <source>
        <strain evidence="10">DSM 13166</strain>
    </source>
</reference>
<feature type="transmembrane region" description="Helical" evidence="8">
    <location>
        <begin position="273"/>
        <end position="292"/>
    </location>
</feature>
<evidence type="ECO:0000256" key="1">
    <source>
        <dbReference type="ARBA" id="ARBA00004651"/>
    </source>
</evidence>
<dbReference type="AlphaFoldDB" id="A0A977KBN9"/>
<dbReference type="PRINTS" id="PR00758">
    <property type="entry name" value="ARSENICPUMP"/>
</dbReference>
<feature type="transmembrane region" description="Helical" evidence="8">
    <location>
        <begin position="362"/>
        <end position="387"/>
    </location>
</feature>
<proteinExistence type="inferred from homology"/>
<feature type="transmembrane region" description="Helical" evidence="8">
    <location>
        <begin position="26"/>
        <end position="44"/>
    </location>
</feature>
<dbReference type="GO" id="GO:0005886">
    <property type="term" value="C:plasma membrane"/>
    <property type="evidence" value="ECO:0007669"/>
    <property type="project" value="UniProtKB-SubCell"/>
</dbReference>
<keyword evidence="4" id="KW-1003">Cell membrane</keyword>
<evidence type="ECO:0000256" key="4">
    <source>
        <dbReference type="ARBA" id="ARBA00022475"/>
    </source>
</evidence>
<dbReference type="PANTHER" id="PTHR43568:SF1">
    <property type="entry name" value="P PROTEIN"/>
    <property type="match status" value="1"/>
</dbReference>
<keyword evidence="6 8" id="KW-1133">Transmembrane helix</keyword>
<comment type="similarity">
    <text evidence="2">Belongs to the CitM (TC 2.A.11) transporter family.</text>
</comment>
<evidence type="ECO:0000259" key="9">
    <source>
        <dbReference type="Pfam" id="PF03600"/>
    </source>
</evidence>
<keyword evidence="5 8" id="KW-0812">Transmembrane</keyword>
<feature type="transmembrane region" description="Helical" evidence="8">
    <location>
        <begin position="399"/>
        <end position="422"/>
    </location>
</feature>
<dbReference type="PANTHER" id="PTHR43568">
    <property type="entry name" value="P PROTEIN"/>
    <property type="match status" value="1"/>
</dbReference>
<evidence type="ECO:0000256" key="2">
    <source>
        <dbReference type="ARBA" id="ARBA00009843"/>
    </source>
</evidence>
<evidence type="ECO:0000256" key="3">
    <source>
        <dbReference type="ARBA" id="ARBA00022448"/>
    </source>
</evidence>
<dbReference type="KEGG" id="ipc:IPA_07450"/>
<gene>
    <name evidence="10" type="ORF">IPA_07450</name>
</gene>
<feature type="transmembrane region" description="Helical" evidence="8">
    <location>
        <begin position="93"/>
        <end position="125"/>
    </location>
</feature>
<dbReference type="InterPro" id="IPR004680">
    <property type="entry name" value="Cit_transptr-like_dom"/>
</dbReference>
<dbReference type="Proteomes" id="UP001063698">
    <property type="component" value="Chromosome"/>
</dbReference>
<comment type="subcellular location">
    <subcellularLocation>
        <location evidence="1">Cell membrane</location>
        <topology evidence="1">Multi-pass membrane protein</topology>
    </subcellularLocation>
</comment>
<dbReference type="EMBL" id="CP006868">
    <property type="protein sequence ID" value="UXD22699.1"/>
    <property type="molecule type" value="Genomic_DNA"/>
</dbReference>
<feature type="transmembrane region" description="Helical" evidence="8">
    <location>
        <begin position="132"/>
        <end position="152"/>
    </location>
</feature>
<protein>
    <recommendedName>
        <fullName evidence="9">Citrate transporter-like domain-containing protein</fullName>
    </recommendedName>
</protein>
<dbReference type="InterPro" id="IPR051475">
    <property type="entry name" value="Diverse_Ion_Transporter"/>
</dbReference>
<keyword evidence="7 8" id="KW-0472">Membrane</keyword>
<evidence type="ECO:0000256" key="7">
    <source>
        <dbReference type="ARBA" id="ARBA00023136"/>
    </source>
</evidence>
<evidence type="ECO:0000313" key="11">
    <source>
        <dbReference type="Proteomes" id="UP001063698"/>
    </source>
</evidence>
<accession>A0A977KBN9</accession>
<feature type="transmembrane region" description="Helical" evidence="8">
    <location>
        <begin position="312"/>
        <end position="330"/>
    </location>
</feature>
<feature type="domain" description="Citrate transporter-like" evidence="9">
    <location>
        <begin position="17"/>
        <end position="365"/>
    </location>
</feature>
<sequence length="423" mass="45544">MKELMAAALFIATLTALVLVKENRRYIVALIGALIAIALGLVKLNHVPEYLNLDVLGLIGGACVVSAYLSESGLTEEAAKRAVRWSKGDLRKIAIALGLLSGIISLFIENVTTLVMLAPMVFAIARAAEVDAVPLLLITAFASNLGGAALLVGDPQSALAAGYFNLDFIDFIFHDGKPSIFWMVLAALLTSTTIFGYVVSKGKIDVDNVLKQLRGVENEELAKIALIALGVKIFLLSIRKEIGIGLAPPALIAVSIILLYRRSWDDVKFAIKSVEWELLLFLAGMFLLVGALEDSGVMTTIANALKHCVGCNFYLASAVIIVVSVIISGIMDNVPYLLAMFPVIQDLSVHCGIYWFKLLLALLIGATLGGNITYFGTSTNIAAVQLLSEAGYKVSFRRFVKLGLFYTILALTPAIIIFYLVWG</sequence>
<keyword evidence="3" id="KW-0813">Transport</keyword>
<evidence type="ECO:0000256" key="5">
    <source>
        <dbReference type="ARBA" id="ARBA00022692"/>
    </source>
</evidence>
<dbReference type="InterPro" id="IPR000802">
    <property type="entry name" value="Arsenical_pump_ArsB"/>
</dbReference>
<evidence type="ECO:0000256" key="6">
    <source>
        <dbReference type="ARBA" id="ARBA00022989"/>
    </source>
</evidence>
<keyword evidence="11" id="KW-1185">Reference proteome</keyword>
<dbReference type="Pfam" id="PF03600">
    <property type="entry name" value="CitMHS"/>
    <property type="match status" value="1"/>
</dbReference>
<feature type="transmembrane region" description="Helical" evidence="8">
    <location>
        <begin position="244"/>
        <end position="261"/>
    </location>
</feature>
<feature type="transmembrane region" description="Helical" evidence="8">
    <location>
        <begin position="180"/>
        <end position="200"/>
    </location>
</feature>